<sequence>MAEKKIKILIVDDIPEARERLQKLLAFEPDFEVVGMASGGREGIRLAIELQPDIVLMDINMPDIDGITAATELRRNVPTVGVIMMSVQGEAEYIRRALQAGARDFLTKPPPTEELYATVRRVAEDMRSLSILVSSEDKKEKKKLEVEADHVSHVIAVYSPQGGAGKTTIATNLAAALKREGVRVLLVDCDLQFGDVGVFLNLKPQATIVELIRSVDDLDLDLVNGVLVTHDSGLRVLAAPVRPEDAEYVPTAKVPLLIEKLRSQFDFIVLDMNTRIDEMALALFDMASRILLVLNPTLPALKNGLAAITLLDSLEYPQEKTQLVLNRVTPELERSKVAIAVSVFEQKLRRKAFAIIPMDEKRVLYAVNRGISVIAKDRNQSPARDLITMADALIQDLAPKQEAPASSQQLQTPDKPPASRLGRLFGSR</sequence>
<feature type="domain" description="Response regulatory" evidence="3">
    <location>
        <begin position="7"/>
        <end position="123"/>
    </location>
</feature>
<dbReference type="InterPro" id="IPR050625">
    <property type="entry name" value="ParA/MinD_ATPase"/>
</dbReference>
<organism evidence="4 5">
    <name type="scientific">Candidatus Thermofonsia Clade 1 bacterium</name>
    <dbReference type="NCBI Taxonomy" id="2364210"/>
    <lineage>
        <taxon>Bacteria</taxon>
        <taxon>Bacillati</taxon>
        <taxon>Chloroflexota</taxon>
        <taxon>Candidatus Thermofontia</taxon>
        <taxon>Candidatus Thermofonsia Clade 1</taxon>
    </lineage>
</organism>
<reference evidence="4 5" key="1">
    <citation type="submission" date="2017-11" db="EMBL/GenBank/DDBJ databases">
        <title>Evolution of Phototrophy in the Chloroflexi Phylum Driven by Horizontal Gene Transfer.</title>
        <authorList>
            <person name="Ward L.M."/>
            <person name="Hemp J."/>
            <person name="Shih P.M."/>
            <person name="Mcglynn S.E."/>
            <person name="Fischer W."/>
        </authorList>
    </citation>
    <scope>NUCLEOTIDE SEQUENCE [LARGE SCALE GENOMIC DNA]</scope>
    <source>
        <strain evidence="4">JP3_13</strain>
    </source>
</reference>
<dbReference type="SUPFAM" id="SSF52172">
    <property type="entry name" value="CheY-like"/>
    <property type="match status" value="1"/>
</dbReference>
<dbReference type="GO" id="GO:0016887">
    <property type="term" value="F:ATP hydrolysis activity"/>
    <property type="evidence" value="ECO:0007669"/>
    <property type="project" value="TreeGrafter"/>
</dbReference>
<dbReference type="EMBL" id="PGTM01000021">
    <property type="protein sequence ID" value="PJF36971.1"/>
    <property type="molecule type" value="Genomic_DNA"/>
</dbReference>
<keyword evidence="4" id="KW-0418">Kinase</keyword>
<dbReference type="GO" id="GO:0005524">
    <property type="term" value="F:ATP binding"/>
    <property type="evidence" value="ECO:0007669"/>
    <property type="project" value="TreeGrafter"/>
</dbReference>
<name>A0A2M8PHG1_9CHLR</name>
<dbReference type="InterPro" id="IPR002586">
    <property type="entry name" value="CobQ/CobB/MinD/ParA_Nub-bd_dom"/>
</dbReference>
<protein>
    <submittedName>
        <fullName evidence="4">Histidine kinase</fullName>
    </submittedName>
</protein>
<dbReference type="InterPro" id="IPR027417">
    <property type="entry name" value="P-loop_NTPase"/>
</dbReference>
<evidence type="ECO:0000313" key="5">
    <source>
        <dbReference type="Proteomes" id="UP000229681"/>
    </source>
</evidence>
<dbReference type="PROSITE" id="PS50110">
    <property type="entry name" value="RESPONSE_REGULATORY"/>
    <property type="match status" value="1"/>
</dbReference>
<dbReference type="CDD" id="cd17535">
    <property type="entry name" value="REC_NarL-like"/>
    <property type="match status" value="1"/>
</dbReference>
<dbReference type="Pfam" id="PF01656">
    <property type="entry name" value="CbiA"/>
    <property type="match status" value="1"/>
</dbReference>
<dbReference type="GO" id="GO:0051782">
    <property type="term" value="P:negative regulation of cell division"/>
    <property type="evidence" value="ECO:0007669"/>
    <property type="project" value="TreeGrafter"/>
</dbReference>
<dbReference type="Gene3D" id="3.40.50.2300">
    <property type="match status" value="1"/>
</dbReference>
<dbReference type="Pfam" id="PF00072">
    <property type="entry name" value="Response_reg"/>
    <property type="match status" value="1"/>
</dbReference>
<gene>
    <name evidence="4" type="ORF">CUN49_02740</name>
</gene>
<dbReference type="PANTHER" id="PTHR43384:SF13">
    <property type="entry name" value="SLR0110 PROTEIN"/>
    <property type="match status" value="1"/>
</dbReference>
<evidence type="ECO:0000259" key="3">
    <source>
        <dbReference type="PROSITE" id="PS50110"/>
    </source>
</evidence>
<comment type="caution">
    <text evidence="4">The sequence shown here is derived from an EMBL/GenBank/DDBJ whole genome shotgun (WGS) entry which is preliminary data.</text>
</comment>
<dbReference type="SUPFAM" id="SSF52540">
    <property type="entry name" value="P-loop containing nucleoside triphosphate hydrolases"/>
    <property type="match status" value="1"/>
</dbReference>
<dbReference type="Gene3D" id="3.40.50.300">
    <property type="entry name" value="P-loop containing nucleotide triphosphate hydrolases"/>
    <property type="match status" value="1"/>
</dbReference>
<accession>A0A2M8PHG1</accession>
<evidence type="ECO:0000256" key="2">
    <source>
        <dbReference type="SAM" id="MobiDB-lite"/>
    </source>
</evidence>
<dbReference type="PANTHER" id="PTHR43384">
    <property type="entry name" value="SEPTUM SITE-DETERMINING PROTEIN MIND HOMOLOG, CHLOROPLASTIC-RELATED"/>
    <property type="match status" value="1"/>
</dbReference>
<dbReference type="GO" id="GO:0009898">
    <property type="term" value="C:cytoplasmic side of plasma membrane"/>
    <property type="evidence" value="ECO:0007669"/>
    <property type="project" value="TreeGrafter"/>
</dbReference>
<evidence type="ECO:0000313" key="4">
    <source>
        <dbReference type="EMBL" id="PJF36971.1"/>
    </source>
</evidence>
<dbReference type="GO" id="GO:0000160">
    <property type="term" value="P:phosphorelay signal transduction system"/>
    <property type="evidence" value="ECO:0007669"/>
    <property type="project" value="InterPro"/>
</dbReference>
<feature type="region of interest" description="Disordered" evidence="2">
    <location>
        <begin position="398"/>
        <end position="428"/>
    </location>
</feature>
<keyword evidence="4" id="KW-0808">Transferase</keyword>
<proteinExistence type="predicted"/>
<dbReference type="AlphaFoldDB" id="A0A2M8PHG1"/>
<dbReference type="SMART" id="SM00448">
    <property type="entry name" value="REC"/>
    <property type="match status" value="1"/>
</dbReference>
<dbReference type="GO" id="GO:0005829">
    <property type="term" value="C:cytosol"/>
    <property type="evidence" value="ECO:0007669"/>
    <property type="project" value="TreeGrafter"/>
</dbReference>
<dbReference type="InterPro" id="IPR011006">
    <property type="entry name" value="CheY-like_superfamily"/>
</dbReference>
<dbReference type="Proteomes" id="UP000229681">
    <property type="component" value="Unassembled WGS sequence"/>
</dbReference>
<feature type="modified residue" description="4-aspartylphosphate" evidence="1">
    <location>
        <position position="58"/>
    </location>
</feature>
<keyword evidence="1" id="KW-0597">Phosphoprotein</keyword>
<dbReference type="InterPro" id="IPR058245">
    <property type="entry name" value="NreC/VraR/RcsB-like_REC"/>
</dbReference>
<dbReference type="InterPro" id="IPR001789">
    <property type="entry name" value="Sig_transdc_resp-reg_receiver"/>
</dbReference>
<evidence type="ECO:0000256" key="1">
    <source>
        <dbReference type="PROSITE-ProRule" id="PRU00169"/>
    </source>
</evidence>
<dbReference type="GO" id="GO:0016301">
    <property type="term" value="F:kinase activity"/>
    <property type="evidence" value="ECO:0007669"/>
    <property type="project" value="UniProtKB-KW"/>
</dbReference>